<dbReference type="InterPro" id="IPR031373">
    <property type="entry name" value="Ciart"/>
</dbReference>
<protein>
    <recommendedName>
        <fullName evidence="4">Circadian-associated transcriptional repressor</fullName>
    </recommendedName>
</protein>
<dbReference type="Proteomes" id="UP001066276">
    <property type="component" value="Chromosome 12"/>
</dbReference>
<accession>A0AAV7KNN6</accession>
<sequence>MTNSVETVFSMEDAESSDYLSSCDSVYSLDSSSSIEDDYDDDLDVFLSDGCDEDEKNAQEVNDRKGDDADMKRLSLSPESQRTAFMKSNMKCLDHKYRSLRTGLHPLGYLQSSNPCARYPFLLQNRTMSSGHSWASGGNANVHKRTYEQKRDKGELKLSVLPLIEKDGLDHFVTSKTPGIKRPREQDEEGRLTRAELNRRVADSFISEGDRIFAEKCKELQGFIKPLTELLNGLKRGRFERGLSSFQQSVAMDRIQRIVGVLQKPEMGERYLGTLLQVEMMLKVWFPHVIMNSRSPPEYVQDEPECKMRNIENSNNPEIKVKSTQRAKLFIRSLKSPRILSPSQKNTRKPTTVTAPTEIECELTDSHREGTPLRADWPIMNLTWMHSSPIPNPPPSQVELGGLNTPFGQNLLAPNPNNCGFILLLHNNLMTSPTYPRSASLSPEMSPTQFCQKKEQLVPTGVPPRSISAPGVAPDTSAKMVKVDGDISRAEPLVSSKRPGNATPWTWNLVTELKEKDNALYSS</sequence>
<gene>
    <name evidence="2" type="ORF">NDU88_001095</name>
</gene>
<feature type="compositionally biased region" description="Basic and acidic residues" evidence="1">
    <location>
        <begin position="56"/>
        <end position="73"/>
    </location>
</feature>
<reference evidence="2" key="1">
    <citation type="journal article" date="2022" name="bioRxiv">
        <title>Sequencing and chromosome-scale assembly of the giantPleurodeles waltlgenome.</title>
        <authorList>
            <person name="Brown T."/>
            <person name="Elewa A."/>
            <person name="Iarovenko S."/>
            <person name="Subramanian E."/>
            <person name="Araus A.J."/>
            <person name="Petzold A."/>
            <person name="Susuki M."/>
            <person name="Suzuki K.-i.T."/>
            <person name="Hayashi T."/>
            <person name="Toyoda A."/>
            <person name="Oliveira C."/>
            <person name="Osipova E."/>
            <person name="Leigh N.D."/>
            <person name="Simon A."/>
            <person name="Yun M.H."/>
        </authorList>
    </citation>
    <scope>NUCLEOTIDE SEQUENCE</scope>
    <source>
        <strain evidence="2">20211129_DDA</strain>
        <tissue evidence="2">Liver</tissue>
    </source>
</reference>
<name>A0AAV7KNN6_PLEWA</name>
<evidence type="ECO:0000313" key="3">
    <source>
        <dbReference type="Proteomes" id="UP001066276"/>
    </source>
</evidence>
<keyword evidence="3" id="KW-1185">Reference proteome</keyword>
<dbReference type="Pfam" id="PF15673">
    <property type="entry name" value="Ciart"/>
    <property type="match status" value="1"/>
</dbReference>
<dbReference type="PANTHER" id="PTHR35441">
    <property type="entry name" value="CIRCADIAN-ASSOCIATED TRANSCRIPTIONAL REPRESSOR"/>
    <property type="match status" value="1"/>
</dbReference>
<dbReference type="EMBL" id="JANPWB010000016">
    <property type="protein sequence ID" value="KAJ1080906.1"/>
    <property type="molecule type" value="Genomic_DNA"/>
</dbReference>
<dbReference type="AlphaFoldDB" id="A0AAV7KNN6"/>
<dbReference type="GO" id="GO:0005634">
    <property type="term" value="C:nucleus"/>
    <property type="evidence" value="ECO:0007669"/>
    <property type="project" value="TreeGrafter"/>
</dbReference>
<dbReference type="GO" id="GO:0000978">
    <property type="term" value="F:RNA polymerase II cis-regulatory region sequence-specific DNA binding"/>
    <property type="evidence" value="ECO:0007669"/>
    <property type="project" value="TreeGrafter"/>
</dbReference>
<dbReference type="PANTHER" id="PTHR35441:SF1">
    <property type="entry name" value="CIRCADIAN-ASSOCIATED TRANSCRIPTIONAL REPRESSOR"/>
    <property type="match status" value="1"/>
</dbReference>
<comment type="caution">
    <text evidence="2">The sequence shown here is derived from an EMBL/GenBank/DDBJ whole genome shotgun (WGS) entry which is preliminary data.</text>
</comment>
<feature type="region of interest" description="Disordered" evidence="1">
    <location>
        <begin position="50"/>
        <end position="73"/>
    </location>
</feature>
<organism evidence="2 3">
    <name type="scientific">Pleurodeles waltl</name>
    <name type="common">Iberian ribbed newt</name>
    <dbReference type="NCBI Taxonomy" id="8319"/>
    <lineage>
        <taxon>Eukaryota</taxon>
        <taxon>Metazoa</taxon>
        <taxon>Chordata</taxon>
        <taxon>Craniata</taxon>
        <taxon>Vertebrata</taxon>
        <taxon>Euteleostomi</taxon>
        <taxon>Amphibia</taxon>
        <taxon>Batrachia</taxon>
        <taxon>Caudata</taxon>
        <taxon>Salamandroidea</taxon>
        <taxon>Salamandridae</taxon>
        <taxon>Pleurodelinae</taxon>
        <taxon>Pleurodeles</taxon>
    </lineage>
</organism>
<evidence type="ECO:0000256" key="1">
    <source>
        <dbReference type="SAM" id="MobiDB-lite"/>
    </source>
</evidence>
<evidence type="ECO:0000313" key="2">
    <source>
        <dbReference type="EMBL" id="KAJ1080906.1"/>
    </source>
</evidence>
<feature type="region of interest" description="Disordered" evidence="1">
    <location>
        <begin position="1"/>
        <end position="20"/>
    </location>
</feature>
<evidence type="ECO:0008006" key="4">
    <source>
        <dbReference type="Google" id="ProtNLM"/>
    </source>
</evidence>
<dbReference type="GO" id="GO:0045892">
    <property type="term" value="P:negative regulation of DNA-templated transcription"/>
    <property type="evidence" value="ECO:0007669"/>
    <property type="project" value="TreeGrafter"/>
</dbReference>
<dbReference type="GO" id="GO:0032922">
    <property type="term" value="P:circadian regulation of gene expression"/>
    <property type="evidence" value="ECO:0007669"/>
    <property type="project" value="InterPro"/>
</dbReference>
<proteinExistence type="predicted"/>